<dbReference type="InterPro" id="IPR050529">
    <property type="entry name" value="CYP450_sterol_14alpha_dmase"/>
</dbReference>
<dbReference type="CDD" id="cd00302">
    <property type="entry name" value="cytochrome_P450"/>
    <property type="match status" value="1"/>
</dbReference>
<dbReference type="Gene3D" id="1.10.630.10">
    <property type="entry name" value="Cytochrome P450"/>
    <property type="match status" value="1"/>
</dbReference>
<evidence type="ECO:0008006" key="7">
    <source>
        <dbReference type="Google" id="ProtNLM"/>
    </source>
</evidence>
<dbReference type="GO" id="GO:0016705">
    <property type="term" value="F:oxidoreductase activity, acting on paired donors, with incorporation or reduction of molecular oxygen"/>
    <property type="evidence" value="ECO:0007669"/>
    <property type="project" value="InterPro"/>
</dbReference>
<dbReference type="GO" id="GO:0004497">
    <property type="term" value="F:monooxygenase activity"/>
    <property type="evidence" value="ECO:0007669"/>
    <property type="project" value="InterPro"/>
</dbReference>
<evidence type="ECO:0000256" key="3">
    <source>
        <dbReference type="ARBA" id="ARBA00022723"/>
    </source>
</evidence>
<evidence type="ECO:0000313" key="5">
    <source>
        <dbReference type="EMBL" id="BBZ39092.1"/>
    </source>
</evidence>
<keyword evidence="3" id="KW-0479">Metal-binding</keyword>
<dbReference type="PANTHER" id="PTHR24304:SF2">
    <property type="entry name" value="24-HYDROXYCHOLESTEROL 7-ALPHA-HYDROXYLASE"/>
    <property type="match status" value="1"/>
</dbReference>
<dbReference type="InterPro" id="IPR017972">
    <property type="entry name" value="Cyt_P450_CS"/>
</dbReference>
<sequence>MTDAPGAGSVVPTPPFAEGTGLPWDIPVGDAVAAIAAARARYGDTFVVQSGGDRYLFTFSPTGVESFYALTEETASKGVADYLMLRRKLPDEIFAGRRTLPNTLFRRDDVSSYLANLDLALEQTVAELGRAGSVDVFDLTRRLGHRMGLASWAGPGSAEGEPFERLVRALDTLDGSESFVHPDRMAAVAASDKREERAALDEITEIVAAAVHRYDDGDRDGHALFGRIVDAWTSESSERVRGIAFDIALIHIASMSNLAAALGWAFVDLLEHPPALDRVRMGDNGFAQRCALESTRLAQRSIMTRTVLSTVDFDDGEVTYRVSPGWNIATLLPLLNTSAAPGLEAWDPDRWTRHRLTEPHTLPSPMLVTAFGHGRHSCPAQPFSLQAMTAATTRLLREYRMTPRWTAHPLPVPAQIGGVARAAGPCPVEYLIAAG</sequence>
<dbReference type="PROSITE" id="PS00086">
    <property type="entry name" value="CYTOCHROME_P450"/>
    <property type="match status" value="1"/>
</dbReference>
<dbReference type="SUPFAM" id="SSF48264">
    <property type="entry name" value="Cytochrome P450"/>
    <property type="match status" value="1"/>
</dbReference>
<gene>
    <name evidence="5" type="ORF">MCNS_21550</name>
</gene>
<dbReference type="GO" id="GO:0020037">
    <property type="term" value="F:heme binding"/>
    <property type="evidence" value="ECO:0007669"/>
    <property type="project" value="InterPro"/>
</dbReference>
<dbReference type="GO" id="GO:0005506">
    <property type="term" value="F:iron ion binding"/>
    <property type="evidence" value="ECO:0007669"/>
    <property type="project" value="InterPro"/>
</dbReference>
<reference evidence="5 6" key="1">
    <citation type="journal article" date="2019" name="Emerg. Microbes Infect.">
        <title>Comprehensive subspecies identification of 175 nontuberculous mycobacteria species based on 7547 genomic profiles.</title>
        <authorList>
            <person name="Matsumoto Y."/>
            <person name="Kinjo T."/>
            <person name="Motooka D."/>
            <person name="Nabeya D."/>
            <person name="Jung N."/>
            <person name="Uechi K."/>
            <person name="Horii T."/>
            <person name="Iida T."/>
            <person name="Fujita J."/>
            <person name="Nakamura S."/>
        </authorList>
    </citation>
    <scope>NUCLEOTIDE SEQUENCE [LARGE SCALE GENOMIC DNA]</scope>
    <source>
        <strain evidence="5 6">JCM 14738</strain>
    </source>
</reference>
<dbReference type="EMBL" id="AP022613">
    <property type="protein sequence ID" value="BBZ39092.1"/>
    <property type="molecule type" value="Genomic_DNA"/>
</dbReference>
<organism evidence="5 6">
    <name type="scientific">Mycobacterium conspicuum</name>
    <dbReference type="NCBI Taxonomy" id="44010"/>
    <lineage>
        <taxon>Bacteria</taxon>
        <taxon>Bacillati</taxon>
        <taxon>Actinomycetota</taxon>
        <taxon>Actinomycetes</taxon>
        <taxon>Mycobacteriales</taxon>
        <taxon>Mycobacteriaceae</taxon>
        <taxon>Mycobacterium</taxon>
    </lineage>
</organism>
<protein>
    <recommendedName>
        <fullName evidence="7">Cytochrome P450</fullName>
    </recommendedName>
</protein>
<comment type="similarity">
    <text evidence="1">Belongs to the cytochrome P450 family.</text>
</comment>
<dbReference type="Proteomes" id="UP000467385">
    <property type="component" value="Chromosome"/>
</dbReference>
<name>A0A7I7YD99_9MYCO</name>
<dbReference type="AlphaFoldDB" id="A0A7I7YD99"/>
<accession>A0A7I7YD99</accession>
<evidence type="ECO:0000256" key="1">
    <source>
        <dbReference type="ARBA" id="ARBA00010617"/>
    </source>
</evidence>
<keyword evidence="4" id="KW-0408">Iron</keyword>
<keyword evidence="2" id="KW-0349">Heme</keyword>
<dbReference type="PANTHER" id="PTHR24304">
    <property type="entry name" value="CYTOCHROME P450 FAMILY 7"/>
    <property type="match status" value="1"/>
</dbReference>
<evidence type="ECO:0000313" key="6">
    <source>
        <dbReference type="Proteomes" id="UP000467385"/>
    </source>
</evidence>
<evidence type="ECO:0000256" key="2">
    <source>
        <dbReference type="ARBA" id="ARBA00022617"/>
    </source>
</evidence>
<dbReference type="InterPro" id="IPR036396">
    <property type="entry name" value="Cyt_P450_sf"/>
</dbReference>
<dbReference type="RefSeq" id="WP_232079271.1">
    <property type="nucleotide sequence ID" value="NZ_AP022613.1"/>
</dbReference>
<evidence type="ECO:0000256" key="4">
    <source>
        <dbReference type="ARBA" id="ARBA00023004"/>
    </source>
</evidence>
<keyword evidence="6" id="KW-1185">Reference proteome</keyword>
<proteinExistence type="inferred from homology"/>